<evidence type="ECO:0000259" key="3">
    <source>
        <dbReference type="PROSITE" id="PS50887"/>
    </source>
</evidence>
<dbReference type="InterPro" id="IPR013976">
    <property type="entry name" value="HDOD"/>
</dbReference>
<dbReference type="Proteomes" id="UP000002586">
    <property type="component" value="Chromosome"/>
</dbReference>
<dbReference type="InterPro" id="IPR000160">
    <property type="entry name" value="GGDEF_dom"/>
</dbReference>
<dbReference type="eggNOG" id="COG3706">
    <property type="taxonomic scope" value="Bacteria"/>
</dbReference>
<dbReference type="GO" id="GO:0005886">
    <property type="term" value="C:plasma membrane"/>
    <property type="evidence" value="ECO:0007669"/>
    <property type="project" value="TreeGrafter"/>
</dbReference>
<evidence type="ECO:0000256" key="1">
    <source>
        <dbReference type="ARBA" id="ARBA00012528"/>
    </source>
</evidence>
<dbReference type="Gene3D" id="1.10.3210.10">
    <property type="entry name" value="Hypothetical protein af1432"/>
    <property type="match status" value="1"/>
</dbReference>
<evidence type="ECO:0000313" key="5">
    <source>
        <dbReference type="EMBL" id="ABK42936.1"/>
    </source>
</evidence>
<dbReference type="InterPro" id="IPR003018">
    <property type="entry name" value="GAF"/>
</dbReference>
<proteinExistence type="predicted"/>
<dbReference type="HOGENOM" id="CLU_019124_0_0_5"/>
<dbReference type="Gene3D" id="3.30.450.40">
    <property type="match status" value="1"/>
</dbReference>
<dbReference type="NCBIfam" id="TIGR00254">
    <property type="entry name" value="GGDEF"/>
    <property type="match status" value="1"/>
</dbReference>
<dbReference type="KEGG" id="mgm:Mmc1_0410"/>
<dbReference type="InterPro" id="IPR043128">
    <property type="entry name" value="Rev_trsase/Diguanyl_cyclase"/>
</dbReference>
<dbReference type="PROSITE" id="PS51833">
    <property type="entry name" value="HDOD"/>
    <property type="match status" value="1"/>
</dbReference>
<gene>
    <name evidence="5" type="ordered locus">Mmc1_0410</name>
</gene>
<feature type="domain" description="GGDEF" evidence="3">
    <location>
        <begin position="520"/>
        <end position="655"/>
    </location>
</feature>
<dbReference type="CDD" id="cd00077">
    <property type="entry name" value="HDc"/>
    <property type="match status" value="1"/>
</dbReference>
<dbReference type="Pfam" id="PF00990">
    <property type="entry name" value="GGDEF"/>
    <property type="match status" value="1"/>
</dbReference>
<sequence length="657" mass="72357">MASVLTQGDIASLGLPNTLLELLQSTRLERTNAADVVAIVERSPDLAQAVLDCTGESERGLHGAVVQMGFNALRATALERLIFKHFITVQPAKESSFDRMTLWRHNLWVACACRHIANQVGYGDCEEAYMTGLLHDLGKLLIDALGAMDYAALQEISMRTDWDGVTYERSLLGVGHDGVGAHTLHKWGMNTSVVLAVALHHSRYQAKEIGQQAAQLTAIVQLADFLAWIQGLGSTVRGQHPVLPPEVSLYLPLNRAAYATIVEQVNGEIKRIAAHDGIDFPDSLTFNRNLLDAGISLARVNTELKYDNRLKYQPKLAAVPLPSPVQETLLAPHKSLIKKEILHNTLESVCAAFQVKRGVVFHVDPVKRCLVNEAIYSTDSDLLMPLKHLQEIPLNDEPSAFLECLRQRKQFLLSGQTPLEKQVRNQIGARQMALTPIVGPQRAYGIIALDNGRDGADLNLAGLASLTQVAHELGMALEHAQQLQIANQMAHRDALTKLYNRGRIDEIVQEAFQQVQQQGGELSVAMLDVDFFKKFNDTFGHQMGDNVLKLVAAVLKKLTRGNGSVGRYGGEEFIVVLRDTDYREAARYCERIRLAICQVGEAMARRYAGRPLSISIGVTCYDASLVSKDEMVRLADRALYMAKDGGRNQVIGLKPGG</sequence>
<organism evidence="5 6">
    <name type="scientific">Magnetococcus marinus (strain ATCC BAA-1437 / JCM 17883 / MC-1)</name>
    <dbReference type="NCBI Taxonomy" id="156889"/>
    <lineage>
        <taxon>Bacteria</taxon>
        <taxon>Pseudomonadati</taxon>
        <taxon>Pseudomonadota</taxon>
        <taxon>Magnetococcia</taxon>
        <taxon>Magnetococcales</taxon>
        <taxon>Magnetococcaceae</taxon>
        <taxon>Magnetococcus</taxon>
    </lineage>
</organism>
<keyword evidence="6" id="KW-1185">Reference proteome</keyword>
<protein>
    <recommendedName>
        <fullName evidence="1">diguanylate cyclase</fullName>
        <ecNumber evidence="1">2.7.7.65</ecNumber>
    </recommendedName>
</protein>
<dbReference type="InterPro" id="IPR029016">
    <property type="entry name" value="GAF-like_dom_sf"/>
</dbReference>
<evidence type="ECO:0000259" key="4">
    <source>
        <dbReference type="PROSITE" id="PS51833"/>
    </source>
</evidence>
<comment type="catalytic activity">
    <reaction evidence="2">
        <text>2 GTP = 3',3'-c-di-GMP + 2 diphosphate</text>
        <dbReference type="Rhea" id="RHEA:24898"/>
        <dbReference type="ChEBI" id="CHEBI:33019"/>
        <dbReference type="ChEBI" id="CHEBI:37565"/>
        <dbReference type="ChEBI" id="CHEBI:58805"/>
        <dbReference type="EC" id="2.7.7.65"/>
    </reaction>
</comment>
<dbReference type="STRING" id="156889.Mmc1_0410"/>
<evidence type="ECO:0000256" key="2">
    <source>
        <dbReference type="ARBA" id="ARBA00034247"/>
    </source>
</evidence>
<dbReference type="CDD" id="cd01949">
    <property type="entry name" value="GGDEF"/>
    <property type="match status" value="1"/>
</dbReference>
<dbReference type="SUPFAM" id="SSF55781">
    <property type="entry name" value="GAF domain-like"/>
    <property type="match status" value="1"/>
</dbReference>
<dbReference type="PANTHER" id="PTHR45138">
    <property type="entry name" value="REGULATORY COMPONENTS OF SENSORY TRANSDUCTION SYSTEM"/>
    <property type="match status" value="1"/>
</dbReference>
<dbReference type="PROSITE" id="PS50887">
    <property type="entry name" value="GGDEF"/>
    <property type="match status" value="1"/>
</dbReference>
<dbReference type="SUPFAM" id="SSF55073">
    <property type="entry name" value="Nucleotide cyclase"/>
    <property type="match status" value="1"/>
</dbReference>
<dbReference type="InterPro" id="IPR029787">
    <property type="entry name" value="Nucleotide_cyclase"/>
</dbReference>
<dbReference type="GO" id="GO:1902201">
    <property type="term" value="P:negative regulation of bacterial-type flagellum-dependent cell motility"/>
    <property type="evidence" value="ECO:0007669"/>
    <property type="project" value="TreeGrafter"/>
</dbReference>
<dbReference type="SUPFAM" id="SSF109604">
    <property type="entry name" value="HD-domain/PDEase-like"/>
    <property type="match status" value="1"/>
</dbReference>
<dbReference type="PANTHER" id="PTHR45138:SF9">
    <property type="entry name" value="DIGUANYLATE CYCLASE DGCM-RELATED"/>
    <property type="match status" value="1"/>
</dbReference>
<dbReference type="AlphaFoldDB" id="A0L4P3"/>
<reference evidence="6" key="1">
    <citation type="journal article" date="2009" name="Appl. Environ. Microbiol.">
        <title>Complete genome sequence of the chemolithoautotrophic marine magnetotactic coccus strain MC-1.</title>
        <authorList>
            <person name="Schubbe S."/>
            <person name="Williams T.J."/>
            <person name="Xie G."/>
            <person name="Kiss H.E."/>
            <person name="Brettin T.S."/>
            <person name="Martinez D."/>
            <person name="Ross C.A."/>
            <person name="Schuler D."/>
            <person name="Cox B.L."/>
            <person name="Nealson K.H."/>
            <person name="Bazylinski D.A."/>
        </authorList>
    </citation>
    <scope>NUCLEOTIDE SEQUENCE [LARGE SCALE GENOMIC DNA]</scope>
    <source>
        <strain evidence="6">ATCC BAA-1437 / JCM 17883 / MC-1</strain>
    </source>
</reference>
<dbReference type="GO" id="GO:0043709">
    <property type="term" value="P:cell adhesion involved in single-species biofilm formation"/>
    <property type="evidence" value="ECO:0007669"/>
    <property type="project" value="TreeGrafter"/>
</dbReference>
<dbReference type="EMBL" id="CP000471">
    <property type="protein sequence ID" value="ABK42936.1"/>
    <property type="molecule type" value="Genomic_DNA"/>
</dbReference>
<dbReference type="eggNOG" id="COG1639">
    <property type="taxonomic scope" value="Bacteria"/>
</dbReference>
<dbReference type="InterPro" id="IPR050469">
    <property type="entry name" value="Diguanylate_Cyclase"/>
</dbReference>
<evidence type="ECO:0000313" key="6">
    <source>
        <dbReference type="Proteomes" id="UP000002586"/>
    </source>
</evidence>
<dbReference type="eggNOG" id="COG2203">
    <property type="taxonomic scope" value="Bacteria"/>
</dbReference>
<dbReference type="SMART" id="SM00267">
    <property type="entry name" value="GGDEF"/>
    <property type="match status" value="1"/>
</dbReference>
<reference evidence="5 6" key="2">
    <citation type="journal article" date="2012" name="Int. J. Syst. Evol. Microbiol.">
        <title>Magnetococcus marinus gen. nov., sp. nov., a marine, magnetotactic bacterium that represents a novel lineage (Magnetococcaceae fam. nov.; Magnetococcales ord. nov.) at the base of the Alphaproteobacteria.</title>
        <authorList>
            <person name="Bazylinski D.A."/>
            <person name="Williams T.J."/>
            <person name="Lefevre C.T."/>
            <person name="Berg R.J."/>
            <person name="Zhang C.L."/>
            <person name="Bowser S.S."/>
            <person name="Dean A.J."/>
            <person name="Beveridge T.J."/>
        </authorList>
    </citation>
    <scope>NUCLEOTIDE SEQUENCE [LARGE SCALE GENOMIC DNA]</scope>
    <source>
        <strain evidence="6">ATCC BAA-1437 / JCM 17883 / MC-1</strain>
    </source>
</reference>
<name>A0L4P3_MAGMM</name>
<dbReference type="Pfam" id="PF08668">
    <property type="entry name" value="HDOD"/>
    <property type="match status" value="1"/>
</dbReference>
<feature type="domain" description="HDOD" evidence="4">
    <location>
        <begin position="12"/>
        <end position="203"/>
    </location>
</feature>
<dbReference type="EC" id="2.7.7.65" evidence="1"/>
<dbReference type="Pfam" id="PF01590">
    <property type="entry name" value="GAF"/>
    <property type="match status" value="1"/>
</dbReference>
<dbReference type="Gene3D" id="3.30.70.270">
    <property type="match status" value="1"/>
</dbReference>
<dbReference type="FunFam" id="3.30.70.270:FF:000001">
    <property type="entry name" value="Diguanylate cyclase domain protein"/>
    <property type="match status" value="1"/>
</dbReference>
<dbReference type="SMART" id="SM00065">
    <property type="entry name" value="GAF"/>
    <property type="match status" value="1"/>
</dbReference>
<dbReference type="InterPro" id="IPR003607">
    <property type="entry name" value="HD/PDEase_dom"/>
</dbReference>
<accession>A0L4P3</accession>
<dbReference type="GO" id="GO:0052621">
    <property type="term" value="F:diguanylate cyclase activity"/>
    <property type="evidence" value="ECO:0007669"/>
    <property type="project" value="UniProtKB-EC"/>
</dbReference>